<sequence>MKRQKWVDTPETWKEPEKVLQSQDDAASTLPKIPTSDEVRNREMSTGPNIQAKDELGVFPTAESSLIYDGPSESQQWSIQSSSGNGQLTKTEEACDPHLKAMNEPESLRNEVRSESKKDHTSQTKFTPDGIQRKPGGLQNSRWAKEVAKGAQSPYLTPVKTTKHPQTTAVSVIPLNKRNNASRPYMPSPIRSQPGSTSQEVIDTASMARVQAEVAGAAQENREAEQRVRLKRVEEEAEPKQPDPGQYPSLPGALSPGHEANQPTASEHPLENDSTPLPLTAKALLTKFGSCPKERSESGDPLSHVSATGVETPSKLAQGAPHDIGGETPVELWTDQDWNETRRPKPKKPWEEDSIHSDMDFIVSGSLKRFVEWWVNAIPEIKADFLDRDVPGHQHCDVDTNTGTLIEPVEYPDTFRPPGGLRSQFDRTPQEYINSVLRELQVRADRLAQKKSKRETAAIKAARQRVVEEDVNPDTVQVDCHLRPATEKDMEGVAAIYNREVNNSYKVVDTQPVTVAKFHELLRSCKAHSQPFVVAVADWHYADMENCENSIIGFCLVDALERGISGSYNTSTKPCGKIIVVVHPDWRQKKLGTALIDVIMASCSTRYTSREGYQWVGTPDDEVHVRPPYNKRRWHMLQVEVLVKSEKSKEDVQRREEYKWILEFLETKFALLLTRHDEKLYYHPSQALGLNHWLDRLTFEHRCRDWNE</sequence>
<accession>A0ABY0H636</accession>
<keyword evidence="3" id="KW-1185">Reference proteome</keyword>
<feature type="compositionally biased region" description="Basic and acidic residues" evidence="1">
    <location>
        <begin position="220"/>
        <end position="241"/>
    </location>
</feature>
<feature type="compositionally biased region" description="Polar residues" evidence="1">
    <location>
        <begin position="190"/>
        <end position="201"/>
    </location>
</feature>
<evidence type="ECO:0000313" key="2">
    <source>
        <dbReference type="EMBL" id="RYO85864.1"/>
    </source>
</evidence>
<reference evidence="2 3" key="1">
    <citation type="submission" date="2018-06" db="EMBL/GenBank/DDBJ databases">
        <title>Complete Genomes of Monosporascus.</title>
        <authorList>
            <person name="Robinson A.J."/>
            <person name="Natvig D.O."/>
        </authorList>
    </citation>
    <scope>NUCLEOTIDE SEQUENCE [LARGE SCALE GENOMIC DNA]</scope>
    <source>
        <strain evidence="2 3">CBS 609.92</strain>
    </source>
</reference>
<dbReference type="EMBL" id="QJNS01000127">
    <property type="protein sequence ID" value="RYO85864.1"/>
    <property type="molecule type" value="Genomic_DNA"/>
</dbReference>
<dbReference type="SUPFAM" id="SSF55729">
    <property type="entry name" value="Acyl-CoA N-acyltransferases (Nat)"/>
    <property type="match status" value="1"/>
</dbReference>
<gene>
    <name evidence="2" type="ORF">DL762_005011</name>
</gene>
<organism evidence="2 3">
    <name type="scientific">Monosporascus cannonballus</name>
    <dbReference type="NCBI Taxonomy" id="155416"/>
    <lineage>
        <taxon>Eukaryota</taxon>
        <taxon>Fungi</taxon>
        <taxon>Dikarya</taxon>
        <taxon>Ascomycota</taxon>
        <taxon>Pezizomycotina</taxon>
        <taxon>Sordariomycetes</taxon>
        <taxon>Xylariomycetidae</taxon>
        <taxon>Xylariales</taxon>
        <taxon>Xylariales incertae sedis</taxon>
        <taxon>Monosporascus</taxon>
    </lineage>
</organism>
<evidence type="ECO:0000313" key="3">
    <source>
        <dbReference type="Proteomes" id="UP000294003"/>
    </source>
</evidence>
<evidence type="ECO:0008006" key="4">
    <source>
        <dbReference type="Google" id="ProtNLM"/>
    </source>
</evidence>
<feature type="compositionally biased region" description="Basic and acidic residues" evidence="1">
    <location>
        <begin position="1"/>
        <end position="18"/>
    </location>
</feature>
<name>A0ABY0H636_9PEZI</name>
<feature type="compositionally biased region" description="Basic and acidic residues" evidence="1">
    <location>
        <begin position="90"/>
        <end position="122"/>
    </location>
</feature>
<feature type="compositionally biased region" description="Low complexity" evidence="1">
    <location>
        <begin position="72"/>
        <end position="83"/>
    </location>
</feature>
<proteinExistence type="predicted"/>
<feature type="region of interest" description="Disordered" evidence="1">
    <location>
        <begin position="1"/>
        <end position="276"/>
    </location>
</feature>
<dbReference type="InterPro" id="IPR016181">
    <property type="entry name" value="Acyl_CoA_acyltransferase"/>
</dbReference>
<comment type="caution">
    <text evidence="2">The sequence shown here is derived from an EMBL/GenBank/DDBJ whole genome shotgun (WGS) entry which is preliminary data.</text>
</comment>
<evidence type="ECO:0000256" key="1">
    <source>
        <dbReference type="SAM" id="MobiDB-lite"/>
    </source>
</evidence>
<protein>
    <recommendedName>
        <fullName evidence="4">N-acetyltransferase domain-containing protein</fullName>
    </recommendedName>
</protein>
<dbReference type="Gene3D" id="3.40.630.30">
    <property type="match status" value="1"/>
</dbReference>
<dbReference type="Proteomes" id="UP000294003">
    <property type="component" value="Unassembled WGS sequence"/>
</dbReference>